<feature type="domain" description="RNA polymerase sigma factor 70 region 4 type 2" evidence="7">
    <location>
        <begin position="104"/>
        <end position="155"/>
    </location>
</feature>
<keyword evidence="2" id="KW-0805">Transcription regulation</keyword>
<dbReference type="InterPro" id="IPR039425">
    <property type="entry name" value="RNA_pol_sigma-70-like"/>
</dbReference>
<proteinExistence type="inferred from homology"/>
<keyword evidence="4" id="KW-0238">DNA-binding</keyword>
<reference evidence="8 9" key="1">
    <citation type="submission" date="2016-10" db="EMBL/GenBank/DDBJ databases">
        <authorList>
            <person name="de Groot N.N."/>
        </authorList>
    </citation>
    <scope>NUCLEOTIDE SEQUENCE [LARGE SCALE GENOMIC DNA]</scope>
    <source>
        <strain evidence="8 9">CGMCC 4.6858</strain>
    </source>
</reference>
<evidence type="ECO:0000256" key="3">
    <source>
        <dbReference type="ARBA" id="ARBA00023082"/>
    </source>
</evidence>
<evidence type="ECO:0000313" key="9">
    <source>
        <dbReference type="Proteomes" id="UP000199034"/>
    </source>
</evidence>
<dbReference type="InterPro" id="IPR013325">
    <property type="entry name" value="RNA_pol_sigma_r2"/>
</dbReference>
<dbReference type="InterPro" id="IPR013249">
    <property type="entry name" value="RNA_pol_sigma70_r4_t2"/>
</dbReference>
<dbReference type="PANTHER" id="PTHR43133:SF50">
    <property type="entry name" value="ECF RNA POLYMERASE SIGMA FACTOR SIGM"/>
    <property type="match status" value="1"/>
</dbReference>
<evidence type="ECO:0000256" key="5">
    <source>
        <dbReference type="ARBA" id="ARBA00023163"/>
    </source>
</evidence>
<dbReference type="GO" id="GO:0016987">
    <property type="term" value="F:sigma factor activity"/>
    <property type="evidence" value="ECO:0007669"/>
    <property type="project" value="UniProtKB-KW"/>
</dbReference>
<dbReference type="InterPro" id="IPR007627">
    <property type="entry name" value="RNA_pol_sigma70_r2"/>
</dbReference>
<dbReference type="GO" id="GO:0003677">
    <property type="term" value="F:DNA binding"/>
    <property type="evidence" value="ECO:0007669"/>
    <property type="project" value="UniProtKB-KW"/>
</dbReference>
<dbReference type="Gene3D" id="1.10.1740.10">
    <property type="match status" value="1"/>
</dbReference>
<dbReference type="GO" id="GO:0006352">
    <property type="term" value="P:DNA-templated transcription initiation"/>
    <property type="evidence" value="ECO:0007669"/>
    <property type="project" value="InterPro"/>
</dbReference>
<dbReference type="PANTHER" id="PTHR43133">
    <property type="entry name" value="RNA POLYMERASE ECF-TYPE SIGMA FACTO"/>
    <property type="match status" value="1"/>
</dbReference>
<dbReference type="STRING" id="1045774.SAMN05421872_101217"/>
<gene>
    <name evidence="8" type="ORF">SAMN05421872_101217</name>
</gene>
<evidence type="ECO:0000256" key="4">
    <source>
        <dbReference type="ARBA" id="ARBA00023125"/>
    </source>
</evidence>
<keyword evidence="9" id="KW-1185">Reference proteome</keyword>
<dbReference type="InterPro" id="IPR014325">
    <property type="entry name" value="RNA_pol_sigma-E_actinobac"/>
</dbReference>
<dbReference type="RefSeq" id="WP_090849898.1">
    <property type="nucleotide sequence ID" value="NZ_FMZM01000001.1"/>
</dbReference>
<dbReference type="SUPFAM" id="SSF88946">
    <property type="entry name" value="Sigma2 domain of RNA polymerase sigma factors"/>
    <property type="match status" value="1"/>
</dbReference>
<comment type="similarity">
    <text evidence="1">Belongs to the sigma-70 factor family. ECF subfamily.</text>
</comment>
<feature type="domain" description="RNA polymerase sigma-70 region 2" evidence="6">
    <location>
        <begin position="17"/>
        <end position="78"/>
    </location>
</feature>
<dbReference type="NCBIfam" id="TIGR02937">
    <property type="entry name" value="sigma70-ECF"/>
    <property type="match status" value="1"/>
</dbReference>
<dbReference type="Pfam" id="PF08281">
    <property type="entry name" value="Sigma70_r4_2"/>
    <property type="match status" value="1"/>
</dbReference>
<evidence type="ECO:0000259" key="6">
    <source>
        <dbReference type="Pfam" id="PF04542"/>
    </source>
</evidence>
<dbReference type="NCBIfam" id="TIGR02983">
    <property type="entry name" value="SigE-fam_strep"/>
    <property type="match status" value="1"/>
</dbReference>
<evidence type="ECO:0000256" key="1">
    <source>
        <dbReference type="ARBA" id="ARBA00010641"/>
    </source>
</evidence>
<dbReference type="CDD" id="cd06171">
    <property type="entry name" value="Sigma70_r4"/>
    <property type="match status" value="1"/>
</dbReference>
<dbReference type="Proteomes" id="UP000199034">
    <property type="component" value="Unassembled WGS sequence"/>
</dbReference>
<name>A0A1G6IL75_9ACTN</name>
<dbReference type="EMBL" id="FMZM01000001">
    <property type="protein sequence ID" value="SDC07248.1"/>
    <property type="molecule type" value="Genomic_DNA"/>
</dbReference>
<dbReference type="InterPro" id="IPR014284">
    <property type="entry name" value="RNA_pol_sigma-70_dom"/>
</dbReference>
<sequence>MNRTDEQAFTEFALASRTRLRRTAYLLGGDWDRARDHVQEALVRVYVRWPKLQKQGGELAYARRAVASVVIDESRRRSSRELPADPDLDRPSTEDVAAAVTDRAALMAALAGLPPRQRACVVLRYFEELDVRETAATLGCSEGTVKSQTSRALTSLRSAFESSSRDELVFDVMGRQ</sequence>
<dbReference type="AlphaFoldDB" id="A0A1G6IL75"/>
<organism evidence="8 9">
    <name type="scientific">Nocardioides lianchengensis</name>
    <dbReference type="NCBI Taxonomy" id="1045774"/>
    <lineage>
        <taxon>Bacteria</taxon>
        <taxon>Bacillati</taxon>
        <taxon>Actinomycetota</taxon>
        <taxon>Actinomycetes</taxon>
        <taxon>Propionibacteriales</taxon>
        <taxon>Nocardioidaceae</taxon>
        <taxon>Nocardioides</taxon>
    </lineage>
</organism>
<dbReference type="InterPro" id="IPR036388">
    <property type="entry name" value="WH-like_DNA-bd_sf"/>
</dbReference>
<dbReference type="InterPro" id="IPR013324">
    <property type="entry name" value="RNA_pol_sigma_r3/r4-like"/>
</dbReference>
<dbReference type="Gene3D" id="1.10.10.10">
    <property type="entry name" value="Winged helix-like DNA-binding domain superfamily/Winged helix DNA-binding domain"/>
    <property type="match status" value="1"/>
</dbReference>
<evidence type="ECO:0000313" key="8">
    <source>
        <dbReference type="EMBL" id="SDC07248.1"/>
    </source>
</evidence>
<evidence type="ECO:0000259" key="7">
    <source>
        <dbReference type="Pfam" id="PF08281"/>
    </source>
</evidence>
<keyword evidence="3" id="KW-0731">Sigma factor</keyword>
<protein>
    <submittedName>
        <fullName evidence="8">RNA polymerase sigma-70 factor, sigma-E family</fullName>
    </submittedName>
</protein>
<dbReference type="OrthoDB" id="3292386at2"/>
<dbReference type="SUPFAM" id="SSF88659">
    <property type="entry name" value="Sigma3 and sigma4 domains of RNA polymerase sigma factors"/>
    <property type="match status" value="1"/>
</dbReference>
<evidence type="ECO:0000256" key="2">
    <source>
        <dbReference type="ARBA" id="ARBA00023015"/>
    </source>
</evidence>
<keyword evidence="5" id="KW-0804">Transcription</keyword>
<dbReference type="Pfam" id="PF04542">
    <property type="entry name" value="Sigma70_r2"/>
    <property type="match status" value="1"/>
</dbReference>
<accession>A0A1G6IL75</accession>